<dbReference type="PROSITE" id="PS00024">
    <property type="entry name" value="HEMOPEXIN"/>
    <property type="match status" value="1"/>
</dbReference>
<evidence type="ECO:0000313" key="3">
    <source>
        <dbReference type="Proteomes" id="UP000531151"/>
    </source>
</evidence>
<organism evidence="2 3">
    <name type="scientific">Geococcyx californianus</name>
    <name type="common">Greater roadrunner</name>
    <name type="synonym">Saurothera californiana</name>
    <dbReference type="NCBI Taxonomy" id="8947"/>
    <lineage>
        <taxon>Eukaryota</taxon>
        <taxon>Metazoa</taxon>
        <taxon>Chordata</taxon>
        <taxon>Craniata</taxon>
        <taxon>Vertebrata</taxon>
        <taxon>Euteleostomi</taxon>
        <taxon>Archelosauria</taxon>
        <taxon>Archosauria</taxon>
        <taxon>Dinosauria</taxon>
        <taxon>Saurischia</taxon>
        <taxon>Theropoda</taxon>
        <taxon>Coelurosauria</taxon>
        <taxon>Aves</taxon>
        <taxon>Neognathae</taxon>
        <taxon>Neoaves</taxon>
        <taxon>Otidimorphae</taxon>
        <taxon>Cuculiformes</taxon>
        <taxon>Neomorphidae</taxon>
        <taxon>Geococcyx</taxon>
    </lineage>
</organism>
<sequence>RPPSPPLGDRPSSPGMKPNICDGNFNTVALFRGEMFVFKDRWFWRLRNNRVQEGYPMQIEQFWKGLPAKIDAAYERSDGKFVFFKG</sequence>
<dbReference type="EMBL" id="VWPV01008117">
    <property type="protein sequence ID" value="NWH58570.1"/>
    <property type="molecule type" value="Genomic_DNA"/>
</dbReference>
<dbReference type="InterPro" id="IPR018486">
    <property type="entry name" value="Hemopexin_CS"/>
</dbReference>
<reference evidence="2 3" key="1">
    <citation type="submission" date="2019-09" db="EMBL/GenBank/DDBJ databases">
        <title>Bird 10,000 Genomes (B10K) Project - Family phase.</title>
        <authorList>
            <person name="Zhang G."/>
        </authorList>
    </citation>
    <scope>NUCLEOTIDE SEQUENCE [LARGE SCALE GENOMIC DNA]</scope>
    <source>
        <strain evidence="2">B10K-CU-031-07</strain>
        <tissue evidence="2">Muscle</tissue>
    </source>
</reference>
<accession>A0A7K4J020</accession>
<dbReference type="SUPFAM" id="SSF50923">
    <property type="entry name" value="Hemopexin-like domain"/>
    <property type="match status" value="1"/>
</dbReference>
<evidence type="ECO:0000313" key="2">
    <source>
        <dbReference type="EMBL" id="NWH58570.1"/>
    </source>
</evidence>
<keyword evidence="3" id="KW-1185">Reference proteome</keyword>
<proteinExistence type="predicted"/>
<gene>
    <name evidence="2" type="primary">Mmp24</name>
    <name evidence="2" type="ORF">GEOCAL_R10245</name>
</gene>
<comment type="caution">
    <text evidence="2">The sequence shown here is derived from an EMBL/GenBank/DDBJ whole genome shotgun (WGS) entry which is preliminary data.</text>
</comment>
<feature type="non-terminal residue" evidence="2">
    <location>
        <position position="1"/>
    </location>
</feature>
<dbReference type="AlphaFoldDB" id="A0A7K4J020"/>
<dbReference type="Proteomes" id="UP000531151">
    <property type="component" value="Unassembled WGS sequence"/>
</dbReference>
<name>A0A7K4J020_GEOCA</name>
<dbReference type="Gene3D" id="2.110.10.10">
    <property type="entry name" value="Hemopexin-like domain"/>
    <property type="match status" value="1"/>
</dbReference>
<dbReference type="PROSITE" id="PS51642">
    <property type="entry name" value="HEMOPEXIN_2"/>
    <property type="match status" value="2"/>
</dbReference>
<dbReference type="SMART" id="SM00120">
    <property type="entry name" value="HX"/>
    <property type="match status" value="1"/>
</dbReference>
<feature type="non-terminal residue" evidence="2">
    <location>
        <position position="86"/>
    </location>
</feature>
<protein>
    <submittedName>
        <fullName evidence="2">MMP24 protein</fullName>
    </submittedName>
</protein>
<dbReference type="Pfam" id="PF00045">
    <property type="entry name" value="Hemopexin"/>
    <property type="match status" value="1"/>
</dbReference>
<dbReference type="OrthoDB" id="406838at2759"/>
<feature type="repeat" description="Hemopexin" evidence="1">
    <location>
        <begin position="18"/>
        <end position="66"/>
    </location>
</feature>
<dbReference type="InterPro" id="IPR036375">
    <property type="entry name" value="Hemopexin-like_dom_sf"/>
</dbReference>
<evidence type="ECO:0000256" key="1">
    <source>
        <dbReference type="PROSITE-ProRule" id="PRU01011"/>
    </source>
</evidence>
<feature type="repeat" description="Hemopexin" evidence="1">
    <location>
        <begin position="67"/>
        <end position="86"/>
    </location>
</feature>
<dbReference type="InterPro" id="IPR018487">
    <property type="entry name" value="Hemopexin-like_repeat"/>
</dbReference>